<accession>A0ABQ4C3E6</accession>
<dbReference type="InterPro" id="IPR029063">
    <property type="entry name" value="SAM-dependent_MTases_sf"/>
</dbReference>
<gene>
    <name evidence="1" type="ORF">Air01nite_33800</name>
</gene>
<sequence length="253" mass="27328">MTRGTTNPNRLRRVDSWIADCAGPVLRDAEDPLVVDLGYGATPVTAVELRARLARVRADVRVVGLEIDQERVAAAAPSADPPGLTFARGGFELAGLRPVVVRALNVLRQYDEAEVARAWATMTGALAPDGLVVEGTCDELGRLAAWVCLDRSGPRSLTLAARLSTLDTPATLAERLPKALIHHNVPGEPVHDLLRALDDAWRNAAPYAAFGARQRWLRAVAEVKAAGWPVLDRPARWRLGEVTVAWAAVTKFS</sequence>
<evidence type="ECO:0000313" key="2">
    <source>
        <dbReference type="Proteomes" id="UP000624325"/>
    </source>
</evidence>
<protein>
    <recommendedName>
        <fullName evidence="3">Class I SAM-dependent methyltransferase</fullName>
    </recommendedName>
</protein>
<evidence type="ECO:0000313" key="1">
    <source>
        <dbReference type="EMBL" id="GIF57285.1"/>
    </source>
</evidence>
<keyword evidence="2" id="KW-1185">Reference proteome</keyword>
<proteinExistence type="predicted"/>
<organism evidence="1 2">
    <name type="scientific">Asanoa iriomotensis</name>
    <dbReference type="NCBI Taxonomy" id="234613"/>
    <lineage>
        <taxon>Bacteria</taxon>
        <taxon>Bacillati</taxon>
        <taxon>Actinomycetota</taxon>
        <taxon>Actinomycetes</taxon>
        <taxon>Micromonosporales</taxon>
        <taxon>Micromonosporaceae</taxon>
        <taxon>Asanoa</taxon>
    </lineage>
</organism>
<reference evidence="1 2" key="1">
    <citation type="submission" date="2021-01" db="EMBL/GenBank/DDBJ databases">
        <title>Whole genome shotgun sequence of Asanoa iriomotensis NBRC 100142.</title>
        <authorList>
            <person name="Komaki H."/>
            <person name="Tamura T."/>
        </authorList>
    </citation>
    <scope>NUCLEOTIDE SEQUENCE [LARGE SCALE GENOMIC DNA]</scope>
    <source>
        <strain evidence="1 2">NBRC 100142</strain>
    </source>
</reference>
<dbReference type="EMBL" id="BONC01000021">
    <property type="protein sequence ID" value="GIF57285.1"/>
    <property type="molecule type" value="Genomic_DNA"/>
</dbReference>
<name>A0ABQ4C3E6_9ACTN</name>
<evidence type="ECO:0008006" key="3">
    <source>
        <dbReference type="Google" id="ProtNLM"/>
    </source>
</evidence>
<comment type="caution">
    <text evidence="1">The sequence shown here is derived from an EMBL/GenBank/DDBJ whole genome shotgun (WGS) entry which is preliminary data.</text>
</comment>
<dbReference type="SUPFAM" id="SSF53335">
    <property type="entry name" value="S-adenosyl-L-methionine-dependent methyltransferases"/>
    <property type="match status" value="1"/>
</dbReference>
<dbReference type="Proteomes" id="UP000624325">
    <property type="component" value="Unassembled WGS sequence"/>
</dbReference>